<comment type="catalytic activity">
    <reaction evidence="7 8">
        <text>L-methionyl-tRNA(fMet) + (6R)-10-formyltetrahydrofolate = N-formyl-L-methionyl-tRNA(fMet) + (6S)-5,6,7,8-tetrahydrofolate + H(+)</text>
        <dbReference type="Rhea" id="RHEA:24380"/>
        <dbReference type="Rhea" id="RHEA-COMP:9952"/>
        <dbReference type="Rhea" id="RHEA-COMP:9953"/>
        <dbReference type="ChEBI" id="CHEBI:15378"/>
        <dbReference type="ChEBI" id="CHEBI:57453"/>
        <dbReference type="ChEBI" id="CHEBI:78530"/>
        <dbReference type="ChEBI" id="CHEBI:78844"/>
        <dbReference type="ChEBI" id="CHEBI:195366"/>
        <dbReference type="EC" id="2.1.2.9"/>
    </reaction>
</comment>
<reference evidence="12" key="1">
    <citation type="submission" date="2017-04" db="EMBL/GenBank/DDBJ databases">
        <title>Genome evolution of the luminous symbionts of deep sea anglerfish.</title>
        <authorList>
            <person name="Hendry T.A."/>
        </authorList>
    </citation>
    <scope>NUCLEOTIDE SEQUENCE [LARGE SCALE GENOMIC DNA]</scope>
</reference>
<gene>
    <name evidence="8" type="primary">fmt</name>
    <name evidence="11" type="ORF">BTN50_0807</name>
</gene>
<dbReference type="InterPro" id="IPR041711">
    <property type="entry name" value="Met-tRNA-FMT_N"/>
</dbReference>
<dbReference type="EMBL" id="CP020660">
    <property type="protein sequence ID" value="ATF09317.1"/>
    <property type="molecule type" value="Genomic_DNA"/>
</dbReference>
<keyword evidence="12" id="KW-1185">Reference proteome</keyword>
<evidence type="ECO:0000259" key="10">
    <source>
        <dbReference type="Pfam" id="PF02911"/>
    </source>
</evidence>
<comment type="function">
    <text evidence="1 8">Attaches a formyl group to the free amino group of methionyl-tRNA(fMet). The formyl group appears to play a dual role in the initiator identity of N-formylmethionyl-tRNA by promoting its recognition by IF2 and preventing the misappropriation of this tRNA by the elongation apparatus.</text>
</comment>
<dbReference type="Pfam" id="PF02911">
    <property type="entry name" value="Formyl_trans_C"/>
    <property type="match status" value="1"/>
</dbReference>
<dbReference type="NCBIfam" id="TIGR00460">
    <property type="entry name" value="fmt"/>
    <property type="match status" value="1"/>
</dbReference>
<dbReference type="EC" id="2.1.2.9" evidence="3 8"/>
<dbReference type="InterPro" id="IPR001555">
    <property type="entry name" value="GART_AS"/>
</dbReference>
<dbReference type="HAMAP" id="MF_00182">
    <property type="entry name" value="Formyl_trans"/>
    <property type="match status" value="1"/>
</dbReference>
<dbReference type="OrthoDB" id="9802815at2"/>
<dbReference type="FunFam" id="3.40.50.170:FF:000003">
    <property type="entry name" value="Methionyl-tRNA formyltransferase"/>
    <property type="match status" value="1"/>
</dbReference>
<evidence type="ECO:0000313" key="11">
    <source>
        <dbReference type="EMBL" id="ATF09317.1"/>
    </source>
</evidence>
<evidence type="ECO:0000313" key="12">
    <source>
        <dbReference type="Proteomes" id="UP000218160"/>
    </source>
</evidence>
<dbReference type="Gene3D" id="3.10.25.10">
    <property type="entry name" value="Formyl transferase, C-terminal domain"/>
    <property type="match status" value="1"/>
</dbReference>
<accession>A0A291B8M1</accession>
<proteinExistence type="inferred from homology"/>
<feature type="domain" description="Formyl transferase N-terminal" evidence="9">
    <location>
        <begin position="6"/>
        <end position="183"/>
    </location>
</feature>
<evidence type="ECO:0000256" key="7">
    <source>
        <dbReference type="ARBA" id="ARBA00048558"/>
    </source>
</evidence>
<dbReference type="Pfam" id="PF00551">
    <property type="entry name" value="Formyl_trans_N"/>
    <property type="match status" value="1"/>
</dbReference>
<dbReference type="SUPFAM" id="SSF50486">
    <property type="entry name" value="FMT C-terminal domain-like"/>
    <property type="match status" value="1"/>
</dbReference>
<dbReference type="GO" id="GO:0004479">
    <property type="term" value="F:methionyl-tRNA formyltransferase activity"/>
    <property type="evidence" value="ECO:0007669"/>
    <property type="project" value="UniProtKB-UniRule"/>
</dbReference>
<dbReference type="Gene3D" id="3.40.50.170">
    <property type="entry name" value="Formyl transferase, N-terminal domain"/>
    <property type="match status" value="1"/>
</dbReference>
<feature type="binding site" evidence="8">
    <location>
        <begin position="113"/>
        <end position="116"/>
    </location>
    <ligand>
        <name>(6S)-5,6,7,8-tetrahydrofolate</name>
        <dbReference type="ChEBI" id="CHEBI:57453"/>
    </ligand>
</feature>
<dbReference type="RefSeq" id="WP_096619033.1">
    <property type="nucleotide sequence ID" value="NZ_CP020660.1"/>
</dbReference>
<sequence>MNQSLRIIFAGTPNFAARHLVALLSSHHNVVAVYTLPDRHANRGKKLTVSPVKMLAIEKNIPVYQPTSLKSKDAQQTLAAIEADIMVVVAYSLIMPTEVLKIPRLGCINAHGSILPRWRGAAPIQRAIWAGDVETGVTIMQMDEGLDTGNMLRIATLSIEEKETSATLYERLAELGPNILIDCLNDIASGRSLAEKQNDALANYAKKLSKKEALVDWTLSAVEIERCIRAFNPWPMSYFFVTVHGVEHNIKVWNAEAEPGKSDYAPGIILSADKTGIRIVTGNGILRLTSIQPPSKKEMSAADILNSRREWFVPGNTL</sequence>
<dbReference type="CDD" id="cd08704">
    <property type="entry name" value="Met_tRNA_FMT_C"/>
    <property type="match status" value="1"/>
</dbReference>
<evidence type="ECO:0000256" key="2">
    <source>
        <dbReference type="ARBA" id="ARBA00010699"/>
    </source>
</evidence>
<evidence type="ECO:0000256" key="6">
    <source>
        <dbReference type="ARBA" id="ARBA00022917"/>
    </source>
</evidence>
<dbReference type="AlphaFoldDB" id="A0A291B8M1"/>
<evidence type="ECO:0000256" key="3">
    <source>
        <dbReference type="ARBA" id="ARBA00012261"/>
    </source>
</evidence>
<dbReference type="SUPFAM" id="SSF53328">
    <property type="entry name" value="Formyltransferase"/>
    <property type="match status" value="1"/>
</dbReference>
<dbReference type="PANTHER" id="PTHR11138">
    <property type="entry name" value="METHIONYL-TRNA FORMYLTRANSFERASE"/>
    <property type="match status" value="1"/>
</dbReference>
<evidence type="ECO:0000259" key="9">
    <source>
        <dbReference type="Pfam" id="PF00551"/>
    </source>
</evidence>
<dbReference type="InterPro" id="IPR011034">
    <property type="entry name" value="Formyl_transferase-like_C_sf"/>
</dbReference>
<protein>
    <recommendedName>
        <fullName evidence="4 8">Methionyl-tRNA formyltransferase</fullName>
        <ecNumber evidence="3 8">2.1.2.9</ecNumber>
    </recommendedName>
</protein>
<organism evidence="11 12">
    <name type="scientific">Candidatus Enterovibrio altilux</name>
    <dbReference type="NCBI Taxonomy" id="1927128"/>
    <lineage>
        <taxon>Bacteria</taxon>
        <taxon>Pseudomonadati</taxon>
        <taxon>Pseudomonadota</taxon>
        <taxon>Gammaproteobacteria</taxon>
        <taxon>Vibrionales</taxon>
        <taxon>Vibrionaceae</taxon>
        <taxon>Enterovibrio</taxon>
    </lineage>
</organism>
<dbReference type="PANTHER" id="PTHR11138:SF5">
    <property type="entry name" value="METHIONYL-TRNA FORMYLTRANSFERASE, MITOCHONDRIAL"/>
    <property type="match status" value="1"/>
</dbReference>
<dbReference type="GO" id="GO:0005829">
    <property type="term" value="C:cytosol"/>
    <property type="evidence" value="ECO:0007669"/>
    <property type="project" value="TreeGrafter"/>
</dbReference>
<dbReference type="InterPro" id="IPR005794">
    <property type="entry name" value="Fmt"/>
</dbReference>
<dbReference type="InterPro" id="IPR036477">
    <property type="entry name" value="Formyl_transf_N_sf"/>
</dbReference>
<evidence type="ECO:0000256" key="5">
    <source>
        <dbReference type="ARBA" id="ARBA00022679"/>
    </source>
</evidence>
<evidence type="ECO:0000256" key="4">
    <source>
        <dbReference type="ARBA" id="ARBA00016014"/>
    </source>
</evidence>
<dbReference type="InterPro" id="IPR002376">
    <property type="entry name" value="Formyl_transf_N"/>
</dbReference>
<evidence type="ECO:0000256" key="8">
    <source>
        <dbReference type="HAMAP-Rule" id="MF_00182"/>
    </source>
</evidence>
<dbReference type="InterPro" id="IPR005793">
    <property type="entry name" value="Formyl_trans_C"/>
</dbReference>
<dbReference type="KEGG" id="elux:BTN50_0807"/>
<dbReference type="Proteomes" id="UP000218160">
    <property type="component" value="Chromosome 1"/>
</dbReference>
<dbReference type="PROSITE" id="PS00373">
    <property type="entry name" value="GART"/>
    <property type="match status" value="1"/>
</dbReference>
<comment type="similarity">
    <text evidence="2 8">Belongs to the Fmt family.</text>
</comment>
<dbReference type="InterPro" id="IPR044135">
    <property type="entry name" value="Met-tRNA-FMT_C"/>
</dbReference>
<evidence type="ECO:0000256" key="1">
    <source>
        <dbReference type="ARBA" id="ARBA00002606"/>
    </source>
</evidence>
<keyword evidence="5 8" id="KW-0808">Transferase</keyword>
<dbReference type="InterPro" id="IPR037022">
    <property type="entry name" value="Formyl_trans_C_sf"/>
</dbReference>
<keyword evidence="6 8" id="KW-0648">Protein biosynthesis</keyword>
<dbReference type="CDD" id="cd08646">
    <property type="entry name" value="FMT_core_Met-tRNA-FMT_N"/>
    <property type="match status" value="1"/>
</dbReference>
<name>A0A291B8M1_9GAMM</name>
<feature type="domain" description="Formyl transferase C-terminal" evidence="10">
    <location>
        <begin position="207"/>
        <end position="308"/>
    </location>
</feature>